<organism evidence="1 2">
    <name type="scientific">Alligator mississippiensis</name>
    <name type="common">American alligator</name>
    <dbReference type="NCBI Taxonomy" id="8496"/>
    <lineage>
        <taxon>Eukaryota</taxon>
        <taxon>Metazoa</taxon>
        <taxon>Chordata</taxon>
        <taxon>Craniata</taxon>
        <taxon>Vertebrata</taxon>
        <taxon>Euteleostomi</taxon>
        <taxon>Archelosauria</taxon>
        <taxon>Archosauria</taxon>
        <taxon>Crocodylia</taxon>
        <taxon>Alligatoridae</taxon>
        <taxon>Alligatorinae</taxon>
        <taxon>Alligator</taxon>
    </lineage>
</organism>
<accession>A0A151NLE3</accession>
<protein>
    <submittedName>
        <fullName evidence="1">Uncharacterized protein</fullName>
    </submittedName>
</protein>
<keyword evidence="2" id="KW-1185">Reference proteome</keyword>
<gene>
    <name evidence="1" type="ORF">Y1Q_0004750</name>
</gene>
<comment type="caution">
    <text evidence="1">The sequence shown here is derived from an EMBL/GenBank/DDBJ whole genome shotgun (WGS) entry which is preliminary data.</text>
</comment>
<proteinExistence type="predicted"/>
<reference evidence="1 2" key="1">
    <citation type="journal article" date="2012" name="Genome Biol.">
        <title>Sequencing three crocodilian genomes to illuminate the evolution of archosaurs and amniotes.</title>
        <authorList>
            <person name="St John J.A."/>
            <person name="Braun E.L."/>
            <person name="Isberg S.R."/>
            <person name="Miles L.G."/>
            <person name="Chong A.Y."/>
            <person name="Gongora J."/>
            <person name="Dalzell P."/>
            <person name="Moran C."/>
            <person name="Bed'hom B."/>
            <person name="Abzhanov A."/>
            <person name="Burgess S.C."/>
            <person name="Cooksey A.M."/>
            <person name="Castoe T.A."/>
            <person name="Crawford N.G."/>
            <person name="Densmore L.D."/>
            <person name="Drew J.C."/>
            <person name="Edwards S.V."/>
            <person name="Faircloth B.C."/>
            <person name="Fujita M.K."/>
            <person name="Greenwold M.J."/>
            <person name="Hoffmann F.G."/>
            <person name="Howard J.M."/>
            <person name="Iguchi T."/>
            <person name="Janes D.E."/>
            <person name="Khan S.Y."/>
            <person name="Kohno S."/>
            <person name="de Koning A.J."/>
            <person name="Lance S.L."/>
            <person name="McCarthy F.M."/>
            <person name="McCormack J.E."/>
            <person name="Merchant M.E."/>
            <person name="Peterson D.G."/>
            <person name="Pollock D.D."/>
            <person name="Pourmand N."/>
            <person name="Raney B.J."/>
            <person name="Roessler K.A."/>
            <person name="Sanford J.R."/>
            <person name="Sawyer R.H."/>
            <person name="Schmidt C.J."/>
            <person name="Triplett E.W."/>
            <person name="Tuberville T.D."/>
            <person name="Venegas-Anaya M."/>
            <person name="Howard J.T."/>
            <person name="Jarvis E.D."/>
            <person name="Guillette L.J.Jr."/>
            <person name="Glenn T.C."/>
            <person name="Green R.E."/>
            <person name="Ray D.A."/>
        </authorList>
    </citation>
    <scope>NUCLEOTIDE SEQUENCE [LARGE SCALE GENOMIC DNA]</scope>
    <source>
        <strain evidence="1">KSC_2009_1</strain>
    </source>
</reference>
<evidence type="ECO:0000313" key="2">
    <source>
        <dbReference type="Proteomes" id="UP000050525"/>
    </source>
</evidence>
<name>A0A151NLE3_ALLMI</name>
<evidence type="ECO:0000313" key="1">
    <source>
        <dbReference type="EMBL" id="KYO37642.1"/>
    </source>
</evidence>
<dbReference type="EMBL" id="AKHW03002623">
    <property type="protein sequence ID" value="KYO37642.1"/>
    <property type="molecule type" value="Genomic_DNA"/>
</dbReference>
<sequence length="94" mass="10846">MPWKAAVGLSASDAEVTTHRLRTEKKSMWFLLYVMRRAELNLKSKQSDIVGHGKLMVKLQRTDHSYSHEVKKKPFNGRYTIAGYVKSSEGFHFC</sequence>
<dbReference type="AlphaFoldDB" id="A0A151NLE3"/>
<dbReference type="Proteomes" id="UP000050525">
    <property type="component" value="Unassembled WGS sequence"/>
</dbReference>